<dbReference type="InterPro" id="IPR002197">
    <property type="entry name" value="HTH_Fis"/>
</dbReference>
<dbReference type="GO" id="GO:0043565">
    <property type="term" value="F:sequence-specific DNA binding"/>
    <property type="evidence" value="ECO:0007669"/>
    <property type="project" value="InterPro"/>
</dbReference>
<dbReference type="Pfam" id="PF00158">
    <property type="entry name" value="Sigma54_activat"/>
    <property type="match status" value="1"/>
</dbReference>
<organism evidence="9 10">
    <name type="scientific">Granulicella aggregans</name>
    <dbReference type="NCBI Taxonomy" id="474949"/>
    <lineage>
        <taxon>Bacteria</taxon>
        <taxon>Pseudomonadati</taxon>
        <taxon>Acidobacteriota</taxon>
        <taxon>Terriglobia</taxon>
        <taxon>Terriglobales</taxon>
        <taxon>Acidobacteriaceae</taxon>
        <taxon>Granulicella</taxon>
    </lineage>
</organism>
<dbReference type="SUPFAM" id="SSF52172">
    <property type="entry name" value="CheY-like"/>
    <property type="match status" value="1"/>
</dbReference>
<keyword evidence="2" id="KW-0067">ATP-binding</keyword>
<dbReference type="SMART" id="SM00382">
    <property type="entry name" value="AAA"/>
    <property type="match status" value="1"/>
</dbReference>
<accession>A0A7W7ZDH3</accession>
<keyword evidence="3" id="KW-0805">Transcription regulation</keyword>
<dbReference type="InterPro" id="IPR009057">
    <property type="entry name" value="Homeodomain-like_sf"/>
</dbReference>
<dbReference type="GO" id="GO:0000160">
    <property type="term" value="P:phosphorelay signal transduction system"/>
    <property type="evidence" value="ECO:0007669"/>
    <property type="project" value="InterPro"/>
</dbReference>
<dbReference type="FunFam" id="3.40.50.300:FF:000006">
    <property type="entry name" value="DNA-binding transcriptional regulator NtrC"/>
    <property type="match status" value="1"/>
</dbReference>
<evidence type="ECO:0000256" key="4">
    <source>
        <dbReference type="ARBA" id="ARBA00023125"/>
    </source>
</evidence>
<dbReference type="Pfam" id="PF25601">
    <property type="entry name" value="AAA_lid_14"/>
    <property type="match status" value="1"/>
</dbReference>
<dbReference type="Gene3D" id="3.40.50.300">
    <property type="entry name" value="P-loop containing nucleotide triphosphate hydrolases"/>
    <property type="match status" value="1"/>
</dbReference>
<dbReference type="Gene3D" id="1.10.8.60">
    <property type="match status" value="1"/>
</dbReference>
<dbReference type="PROSITE" id="PS50045">
    <property type="entry name" value="SIGMA54_INTERACT_4"/>
    <property type="match status" value="1"/>
</dbReference>
<keyword evidence="6" id="KW-0597">Phosphoprotein</keyword>
<dbReference type="GO" id="GO:0006355">
    <property type="term" value="P:regulation of DNA-templated transcription"/>
    <property type="evidence" value="ECO:0007669"/>
    <property type="project" value="InterPro"/>
</dbReference>
<dbReference type="InterPro" id="IPR001789">
    <property type="entry name" value="Sig_transdc_resp-reg_receiver"/>
</dbReference>
<dbReference type="InterPro" id="IPR003593">
    <property type="entry name" value="AAA+_ATPase"/>
</dbReference>
<keyword evidence="5" id="KW-0804">Transcription</keyword>
<reference evidence="9 10" key="1">
    <citation type="submission" date="2020-08" db="EMBL/GenBank/DDBJ databases">
        <title>Genomic Encyclopedia of Type Strains, Phase IV (KMG-V): Genome sequencing to study the core and pangenomes of soil and plant-associated prokaryotes.</title>
        <authorList>
            <person name="Whitman W."/>
        </authorList>
    </citation>
    <scope>NUCLEOTIDE SEQUENCE [LARGE SCALE GENOMIC DNA]</scope>
    <source>
        <strain evidence="9 10">M8UP14</strain>
    </source>
</reference>
<name>A0A7W7ZDH3_9BACT</name>
<keyword evidence="10" id="KW-1185">Reference proteome</keyword>
<dbReference type="PROSITE" id="PS00688">
    <property type="entry name" value="SIGMA54_INTERACT_3"/>
    <property type="match status" value="1"/>
</dbReference>
<dbReference type="Pfam" id="PF02954">
    <property type="entry name" value="HTH_8"/>
    <property type="match status" value="1"/>
</dbReference>
<evidence type="ECO:0000313" key="10">
    <source>
        <dbReference type="Proteomes" id="UP000540989"/>
    </source>
</evidence>
<keyword evidence="1" id="KW-0547">Nucleotide-binding</keyword>
<dbReference type="InterPro" id="IPR025662">
    <property type="entry name" value="Sigma_54_int_dom_ATP-bd_1"/>
</dbReference>
<dbReference type="PROSITE" id="PS00675">
    <property type="entry name" value="SIGMA54_INTERACT_1"/>
    <property type="match status" value="1"/>
</dbReference>
<sequence length="460" mass="51033">MAEPILPTVCVVTADENFRAELVPELSPWFDVAARETYRDVARWTREMGASALILDIDTDGEEPHGGLAVLNELRRSDEAMVLISISRSRTRAVEKLAHESGANAHFRSPVDLAELRLTVIEAVRESTEELTRREHQAQAIESSRYQDFIGASDAMRLVYDAIQQVADSNINVLVRGESGTGKELVARALVALSSRATKPYIRLNCAALPENLIESELFGSEKGAYTGATESRPGQIELADKGTLFLDEIATLTLPLQTKLLRVLEDHQVQRLGGRTQKKIDFRLICATNEPLEEMARTGRFREDLYYRIHVVPIQLPPLRERDGDIALLCDHFLQIHCGANGLPLKHLAAEALQVLEEHVWPGNVRELENLIQRLVLTVRGQEIKAENLPPGLLAHSVAVQEQILLPEGGTDFDEEIVRLEMALLSAALNRAGGSKAGAARLLGLDGQRIKYLCRKYSL</sequence>
<evidence type="ECO:0000259" key="7">
    <source>
        <dbReference type="PROSITE" id="PS50045"/>
    </source>
</evidence>
<dbReference type="AlphaFoldDB" id="A0A7W7ZDH3"/>
<dbReference type="GO" id="GO:0005524">
    <property type="term" value="F:ATP binding"/>
    <property type="evidence" value="ECO:0007669"/>
    <property type="project" value="UniProtKB-KW"/>
</dbReference>
<proteinExistence type="predicted"/>
<dbReference type="InterPro" id="IPR025944">
    <property type="entry name" value="Sigma_54_int_dom_CS"/>
</dbReference>
<evidence type="ECO:0000259" key="8">
    <source>
        <dbReference type="PROSITE" id="PS50110"/>
    </source>
</evidence>
<evidence type="ECO:0000256" key="2">
    <source>
        <dbReference type="ARBA" id="ARBA00022840"/>
    </source>
</evidence>
<keyword evidence="4 9" id="KW-0238">DNA-binding</keyword>
<dbReference type="EMBL" id="JACHIP010000003">
    <property type="protein sequence ID" value="MBB5057894.1"/>
    <property type="molecule type" value="Genomic_DNA"/>
</dbReference>
<feature type="domain" description="Sigma-54 factor interaction" evidence="7">
    <location>
        <begin position="149"/>
        <end position="378"/>
    </location>
</feature>
<dbReference type="InterPro" id="IPR058031">
    <property type="entry name" value="AAA_lid_NorR"/>
</dbReference>
<evidence type="ECO:0000256" key="5">
    <source>
        <dbReference type="ARBA" id="ARBA00023163"/>
    </source>
</evidence>
<dbReference type="CDD" id="cd00009">
    <property type="entry name" value="AAA"/>
    <property type="match status" value="1"/>
</dbReference>
<dbReference type="RefSeq" id="WP_184217066.1">
    <property type="nucleotide sequence ID" value="NZ_JACHIP010000003.1"/>
</dbReference>
<dbReference type="PRINTS" id="PR01590">
    <property type="entry name" value="HTHFIS"/>
</dbReference>
<dbReference type="Gene3D" id="3.40.50.2300">
    <property type="match status" value="1"/>
</dbReference>
<dbReference type="InterPro" id="IPR002078">
    <property type="entry name" value="Sigma_54_int"/>
</dbReference>
<evidence type="ECO:0000256" key="3">
    <source>
        <dbReference type="ARBA" id="ARBA00023015"/>
    </source>
</evidence>
<dbReference type="Proteomes" id="UP000540989">
    <property type="component" value="Unassembled WGS sequence"/>
</dbReference>
<dbReference type="SUPFAM" id="SSF46689">
    <property type="entry name" value="Homeodomain-like"/>
    <property type="match status" value="1"/>
</dbReference>
<dbReference type="InterPro" id="IPR011006">
    <property type="entry name" value="CheY-like_superfamily"/>
</dbReference>
<dbReference type="InterPro" id="IPR025943">
    <property type="entry name" value="Sigma_54_int_dom_ATP-bd_2"/>
</dbReference>
<protein>
    <submittedName>
        <fullName evidence="9">DNA-binding NtrC family response regulator</fullName>
    </submittedName>
</protein>
<dbReference type="PROSITE" id="PS00676">
    <property type="entry name" value="SIGMA54_INTERACT_2"/>
    <property type="match status" value="1"/>
</dbReference>
<dbReference type="PANTHER" id="PTHR32071">
    <property type="entry name" value="TRANSCRIPTIONAL REGULATORY PROTEIN"/>
    <property type="match status" value="1"/>
</dbReference>
<gene>
    <name evidence="9" type="ORF">HDF16_002600</name>
</gene>
<evidence type="ECO:0000313" key="9">
    <source>
        <dbReference type="EMBL" id="MBB5057894.1"/>
    </source>
</evidence>
<evidence type="ECO:0000256" key="6">
    <source>
        <dbReference type="PROSITE-ProRule" id="PRU00169"/>
    </source>
</evidence>
<dbReference type="PROSITE" id="PS50110">
    <property type="entry name" value="RESPONSE_REGULATORY"/>
    <property type="match status" value="1"/>
</dbReference>
<evidence type="ECO:0000256" key="1">
    <source>
        <dbReference type="ARBA" id="ARBA00022741"/>
    </source>
</evidence>
<feature type="domain" description="Response regulatory" evidence="8">
    <location>
        <begin position="8"/>
        <end position="124"/>
    </location>
</feature>
<feature type="modified residue" description="4-aspartylphosphate" evidence="6">
    <location>
        <position position="56"/>
    </location>
</feature>
<dbReference type="InterPro" id="IPR027417">
    <property type="entry name" value="P-loop_NTPase"/>
</dbReference>
<comment type="caution">
    <text evidence="9">The sequence shown here is derived from an EMBL/GenBank/DDBJ whole genome shotgun (WGS) entry which is preliminary data.</text>
</comment>
<dbReference type="SUPFAM" id="SSF52540">
    <property type="entry name" value="P-loop containing nucleoside triphosphate hydrolases"/>
    <property type="match status" value="1"/>
</dbReference>